<protein>
    <recommendedName>
        <fullName evidence="2">Transposase MuDR plant domain-containing protein</fullName>
    </recommendedName>
</protein>
<evidence type="ECO:0000313" key="4">
    <source>
        <dbReference type="Proteomes" id="UP000828251"/>
    </source>
</evidence>
<keyword evidence="4" id="KW-1185">Reference proteome</keyword>
<dbReference type="AlphaFoldDB" id="A0A9D3UXV7"/>
<sequence>MSECMSAVIYYDGEVHHTENDLCKRVRRKIFGMTPMKVLSIKYRFCASEDPVTYDSFNIRGARGLEAMVQTHLTSGAPYLELYVQFSSPNDASAGSTSTAVREEYTTPARHSVSGWQNTEAPVFGSSTEYTTPARHSVSGWDTHLGESISDAGNTKRDDVLPMTSTGERTSYVAADGRLDDESDVDPPRELGPDGAEVALFSEPEPVPTEAEGGSDEEEEDPRFRAYSPPAHMHNADLCNDDALEFPDLPHRRRDRASSSLDLGDLEVGKEFSNKDSFLGALKQHSIMNGVNYNVVKSKSDKFEAKCAVKDGTCAWKIMASLKKRTGLWEIK</sequence>
<dbReference type="OrthoDB" id="1660026at2759"/>
<feature type="region of interest" description="Disordered" evidence="1">
    <location>
        <begin position="146"/>
        <end position="223"/>
    </location>
</feature>
<feature type="domain" description="Transposase MuDR plant" evidence="2">
    <location>
        <begin position="266"/>
        <end position="331"/>
    </location>
</feature>
<comment type="caution">
    <text evidence="3">The sequence shown here is derived from an EMBL/GenBank/DDBJ whole genome shotgun (WGS) entry which is preliminary data.</text>
</comment>
<gene>
    <name evidence="3" type="ORF">J1N35_029592</name>
</gene>
<dbReference type="EMBL" id="JAIQCV010000009">
    <property type="protein sequence ID" value="KAH1064605.1"/>
    <property type="molecule type" value="Genomic_DNA"/>
</dbReference>
<evidence type="ECO:0000259" key="2">
    <source>
        <dbReference type="Pfam" id="PF03108"/>
    </source>
</evidence>
<accession>A0A9D3UXV7</accession>
<reference evidence="3 4" key="1">
    <citation type="journal article" date="2021" name="Plant Biotechnol. J.">
        <title>Multi-omics assisted identification of the key and species-specific regulatory components of drought-tolerant mechanisms in Gossypium stocksii.</title>
        <authorList>
            <person name="Yu D."/>
            <person name="Ke L."/>
            <person name="Zhang D."/>
            <person name="Wu Y."/>
            <person name="Sun Y."/>
            <person name="Mei J."/>
            <person name="Sun J."/>
            <person name="Sun Y."/>
        </authorList>
    </citation>
    <scope>NUCLEOTIDE SEQUENCE [LARGE SCALE GENOMIC DNA]</scope>
    <source>
        <strain evidence="4">cv. E1</strain>
        <tissue evidence="3">Leaf</tissue>
    </source>
</reference>
<dbReference type="Proteomes" id="UP000828251">
    <property type="component" value="Unassembled WGS sequence"/>
</dbReference>
<proteinExistence type="predicted"/>
<evidence type="ECO:0000256" key="1">
    <source>
        <dbReference type="SAM" id="MobiDB-lite"/>
    </source>
</evidence>
<dbReference type="InterPro" id="IPR004332">
    <property type="entry name" value="Transposase_MuDR"/>
</dbReference>
<evidence type="ECO:0000313" key="3">
    <source>
        <dbReference type="EMBL" id="KAH1064605.1"/>
    </source>
</evidence>
<dbReference type="Pfam" id="PF03108">
    <property type="entry name" value="DBD_Tnp_Mut"/>
    <property type="match status" value="1"/>
</dbReference>
<organism evidence="3 4">
    <name type="scientific">Gossypium stocksii</name>
    <dbReference type="NCBI Taxonomy" id="47602"/>
    <lineage>
        <taxon>Eukaryota</taxon>
        <taxon>Viridiplantae</taxon>
        <taxon>Streptophyta</taxon>
        <taxon>Embryophyta</taxon>
        <taxon>Tracheophyta</taxon>
        <taxon>Spermatophyta</taxon>
        <taxon>Magnoliopsida</taxon>
        <taxon>eudicotyledons</taxon>
        <taxon>Gunneridae</taxon>
        <taxon>Pentapetalae</taxon>
        <taxon>rosids</taxon>
        <taxon>malvids</taxon>
        <taxon>Malvales</taxon>
        <taxon>Malvaceae</taxon>
        <taxon>Malvoideae</taxon>
        <taxon>Gossypium</taxon>
    </lineage>
</organism>
<name>A0A9D3UXV7_9ROSI</name>